<protein>
    <submittedName>
        <fullName evidence="1">Uncharacterized protein</fullName>
    </submittedName>
</protein>
<reference evidence="1 2" key="1">
    <citation type="submission" date="2014-10" db="EMBL/GenBank/DDBJ databases">
        <title>Draft genome of the hookworm Ancylostoma caninum.</title>
        <authorList>
            <person name="Mitreva M."/>
        </authorList>
    </citation>
    <scope>NUCLEOTIDE SEQUENCE [LARGE SCALE GENOMIC DNA]</scope>
    <source>
        <strain evidence="1 2">Baltimore</strain>
    </source>
</reference>
<comment type="caution">
    <text evidence="1">The sequence shown here is derived from an EMBL/GenBank/DDBJ whole genome shotgun (WGS) entry which is preliminary data.</text>
</comment>
<accession>A0A368GTV4</accession>
<evidence type="ECO:0000313" key="1">
    <source>
        <dbReference type="EMBL" id="RCN46480.1"/>
    </source>
</evidence>
<dbReference type="Proteomes" id="UP000252519">
    <property type="component" value="Unassembled WGS sequence"/>
</dbReference>
<dbReference type="EMBL" id="JOJR01000078">
    <property type="protein sequence ID" value="RCN46480.1"/>
    <property type="molecule type" value="Genomic_DNA"/>
</dbReference>
<dbReference type="AlphaFoldDB" id="A0A368GTV4"/>
<evidence type="ECO:0000313" key="2">
    <source>
        <dbReference type="Proteomes" id="UP000252519"/>
    </source>
</evidence>
<keyword evidence="2" id="KW-1185">Reference proteome</keyword>
<proteinExistence type="predicted"/>
<dbReference type="OrthoDB" id="5826877at2759"/>
<sequence>LVFCVGRENQSIFLSSPFQVSCFDLEEGHSVNERKKEVSVKVVRPPAVTPKVCYTSICECLRQISGDCLKGINSDPSCRPPLGRKTKVMVRRVRQFFEEIKKILGDACEGTIFTSTVELTAWACGVTPDTVTRLGTRPDFVHELLPRAKKRVPNARRDEQDVVKRHGEKWGAIIRDFIENRLPQDHMTTLTLHSTLRRFFSDFTMSTTTLKYLLHGLGVKFVKNHGKQRMVFET</sequence>
<name>A0A368GTV4_ANCCA</name>
<organism evidence="1 2">
    <name type="scientific">Ancylostoma caninum</name>
    <name type="common">Dog hookworm</name>
    <dbReference type="NCBI Taxonomy" id="29170"/>
    <lineage>
        <taxon>Eukaryota</taxon>
        <taxon>Metazoa</taxon>
        <taxon>Ecdysozoa</taxon>
        <taxon>Nematoda</taxon>
        <taxon>Chromadorea</taxon>
        <taxon>Rhabditida</taxon>
        <taxon>Rhabditina</taxon>
        <taxon>Rhabditomorpha</taxon>
        <taxon>Strongyloidea</taxon>
        <taxon>Ancylostomatidae</taxon>
        <taxon>Ancylostomatinae</taxon>
        <taxon>Ancylostoma</taxon>
    </lineage>
</organism>
<feature type="non-terminal residue" evidence="1">
    <location>
        <position position="1"/>
    </location>
</feature>
<gene>
    <name evidence="1" type="ORF">ANCCAN_07473</name>
</gene>